<evidence type="ECO:0000256" key="2">
    <source>
        <dbReference type="SAM" id="Phobius"/>
    </source>
</evidence>
<feature type="domain" description="Fibronectin type-III" evidence="3">
    <location>
        <begin position="452"/>
        <end position="548"/>
    </location>
</feature>
<dbReference type="SUPFAM" id="SSF52266">
    <property type="entry name" value="SGNH hydrolase"/>
    <property type="match status" value="1"/>
</dbReference>
<name>A0A8H6A847_PETAA</name>
<dbReference type="CDD" id="cd00063">
    <property type="entry name" value="FN3"/>
    <property type="match status" value="1"/>
</dbReference>
<organism evidence="4 5">
    <name type="scientific">Petromyces alliaceus</name>
    <name type="common">Aspergillus alliaceus</name>
    <dbReference type="NCBI Taxonomy" id="209559"/>
    <lineage>
        <taxon>Eukaryota</taxon>
        <taxon>Fungi</taxon>
        <taxon>Dikarya</taxon>
        <taxon>Ascomycota</taxon>
        <taxon>Pezizomycotina</taxon>
        <taxon>Eurotiomycetes</taxon>
        <taxon>Eurotiomycetidae</taxon>
        <taxon>Eurotiales</taxon>
        <taxon>Aspergillaceae</taxon>
        <taxon>Aspergillus</taxon>
        <taxon>Aspergillus subgen. Circumdati</taxon>
    </lineage>
</organism>
<reference evidence="4 5" key="1">
    <citation type="submission" date="2019-04" db="EMBL/GenBank/DDBJ databases">
        <title>Aspergillus burnettii sp. nov., novel species from soil in southeast Queensland.</title>
        <authorList>
            <person name="Gilchrist C.L.M."/>
            <person name="Pitt J.I."/>
            <person name="Lange L."/>
            <person name="Lacey H.J."/>
            <person name="Vuong D."/>
            <person name="Midgley D.J."/>
            <person name="Greenfield P."/>
            <person name="Bradbury M."/>
            <person name="Lacey E."/>
            <person name="Busk P.K."/>
            <person name="Pilgaard B."/>
            <person name="Chooi Y.H."/>
            <person name="Piggott A.M."/>
        </authorList>
    </citation>
    <scope>NUCLEOTIDE SEQUENCE [LARGE SCALE GENOMIC DNA]</scope>
    <source>
        <strain evidence="4 5">FRR 5400</strain>
    </source>
</reference>
<dbReference type="InterPro" id="IPR013783">
    <property type="entry name" value="Ig-like_fold"/>
</dbReference>
<dbReference type="Proteomes" id="UP000541154">
    <property type="component" value="Unassembled WGS sequence"/>
</dbReference>
<dbReference type="SMART" id="SM00060">
    <property type="entry name" value="FN3"/>
    <property type="match status" value="3"/>
</dbReference>
<evidence type="ECO:0000313" key="5">
    <source>
        <dbReference type="Proteomes" id="UP000541154"/>
    </source>
</evidence>
<feature type="region of interest" description="Disordered" evidence="1">
    <location>
        <begin position="655"/>
        <end position="686"/>
    </location>
</feature>
<dbReference type="Gene3D" id="3.40.50.1110">
    <property type="entry name" value="SGNH hydrolase"/>
    <property type="match status" value="1"/>
</dbReference>
<dbReference type="InterPro" id="IPR036514">
    <property type="entry name" value="SGNH_hydro_sf"/>
</dbReference>
<keyword evidence="2" id="KW-1133">Transmembrane helix</keyword>
<comment type="caution">
    <text evidence="4">The sequence shown here is derived from an EMBL/GenBank/DDBJ whole genome shotgun (WGS) entry which is preliminary data.</text>
</comment>
<evidence type="ECO:0000313" key="4">
    <source>
        <dbReference type="EMBL" id="KAF5861575.1"/>
    </source>
</evidence>
<dbReference type="EMBL" id="SPNV01000096">
    <property type="protein sequence ID" value="KAF5861575.1"/>
    <property type="molecule type" value="Genomic_DNA"/>
</dbReference>
<dbReference type="SUPFAM" id="SSF49265">
    <property type="entry name" value="Fibronectin type III"/>
    <property type="match status" value="2"/>
</dbReference>
<keyword evidence="2" id="KW-0472">Membrane</keyword>
<feature type="region of interest" description="Disordered" evidence="1">
    <location>
        <begin position="1199"/>
        <end position="1226"/>
    </location>
</feature>
<feature type="region of interest" description="Disordered" evidence="1">
    <location>
        <begin position="818"/>
        <end position="841"/>
    </location>
</feature>
<accession>A0A8H6A847</accession>
<sequence length="1411" mass="149859">MAPSYRGSSTIGDRFILYLTFLLCAIFISSGTTFAYSWLPPRRENSPKPTSTQSGNVTALAAVSTATIEYSSAVAIESKVSYQLSQLATVPAIPLPTDLPYYDILNQVAGLMPPLQTGSVQKNSVQMLASMRDNLRSSENSTTEHLHERATGLKVMIVGDSISQGREGDFTWRGGYAKEVSSDFPKSHFAVWGRAAAVDKGLIKEVMAAHPADLMLLLLGFNDMGWFYSDSMGTLDSIHTLISNARAANPKIKFAIANVPQRSFIGGREDLPVSTNIYNSLLRDTIPKWSTTASPIHLVELEENYNCQPSSCPVGSDGLHPNAMGEYQIARAFSQTLVKDFRIGSSALSIPSDVPARPLPVPSNFKVFTSPGGVTATWDPVYGAYNYDVRSKIKGGIPNFSSGSVSSNRWDATWPIDGWEYEVQVRASAGDTIKGDWTTTLTATAHPQTAEAPRNVIVSATTTGFDISWDPSIGSYSDSVIEYNVLYWDKDAECDFITGAAFTGTSAHIDSLVAGHRYFVAVETWNAAGQGFPAVVRSVIPGAGTPPPPTDLKIIAADQTTVHLTWDSLSAAAGYRLYLRNVNATGSKLEALNYTVEAACSDQYYLFPGTWNYEWCVSAFNGNAESAKGKCVLAPSPDNDSGAAPTCPPAPQWCPNGGSVGGGSGGGGSGGGSGGDSSGGTTEEPWPVVTNGQCKVALAWAALDPIVERMVSAPVRIVGKGHAVAADVPMGFAPVANVRVMMAVSARTATTVLARETAAAAARARTVVTATAPATIALDARGLTVITANVLVRTATAARVGIAIMETVGESTAAAVEAGGCSGGEEGGGDGDDDGSTPTDPSCSIKETATICAEYCTVTTNAAAVATTSCTSSTCMPTVGCSVTGTTTSTITSTSSADCPLVTDISTGKNPSDNCRPCAWAFDTVSDVDSEGNLRIRDGFQPNYATITARAVAPTHAGLEKRAPAETVTALRGCKFTPGASVTIPAYKGPQNYIQSAFGGELPASLSMSRWYSKTAVDCAPTTTLISDRQIQPFLGNNEQSPTIEHCYELNWMDDFWDYLFSQQHYSCENFNRLMFDNCNNLQPVYNNLPGDDHWDFIGITQELNKIKGNQMAAGSEQAALLVTSIETGLNTATAKAMETEDGANLLSEYRKALQAIRERYHLDGAENVCNKPINLNWNRATTGGAPRPPLARRDSCPFPITTKIPTNPTSTSTAPTKTTTSLSIPTATKSSDPIYCFNEHNDGSYVPFKVTGAKAAMEALCYNGNSLKPGGPPYTYVYSDPSGINVIGSVQWAPDQSGCKPEKEVEMKFHCETSMEHCFSKCRSPTQGYGGAFVENQGFGCIQWMLYAQKSNTQCSCNENGCTPDSPACCANGSCGTSNALMSAEMKLISLDDVDPALSLSLNMKSTEDD</sequence>
<dbReference type="Pfam" id="PF00041">
    <property type="entry name" value="fn3"/>
    <property type="match status" value="1"/>
</dbReference>
<keyword evidence="5" id="KW-1185">Reference proteome</keyword>
<keyword evidence="2" id="KW-0812">Transmembrane</keyword>
<dbReference type="InterPro" id="IPR003961">
    <property type="entry name" value="FN3_dom"/>
</dbReference>
<evidence type="ECO:0000259" key="3">
    <source>
        <dbReference type="PROSITE" id="PS50853"/>
    </source>
</evidence>
<gene>
    <name evidence="4" type="ORF">ETB97_012825</name>
</gene>
<feature type="compositionally biased region" description="Low complexity" evidence="1">
    <location>
        <begin position="1206"/>
        <end position="1222"/>
    </location>
</feature>
<feature type="compositionally biased region" description="Gly residues" evidence="1">
    <location>
        <begin position="658"/>
        <end position="678"/>
    </location>
</feature>
<feature type="transmembrane region" description="Helical" evidence="2">
    <location>
        <begin position="15"/>
        <end position="39"/>
    </location>
</feature>
<evidence type="ECO:0000256" key="1">
    <source>
        <dbReference type="SAM" id="MobiDB-lite"/>
    </source>
</evidence>
<proteinExistence type="predicted"/>
<dbReference type="Gene3D" id="2.60.40.10">
    <property type="entry name" value="Immunoglobulins"/>
    <property type="match status" value="2"/>
</dbReference>
<dbReference type="InterPro" id="IPR013830">
    <property type="entry name" value="SGNH_hydro"/>
</dbReference>
<dbReference type="InterPro" id="IPR036116">
    <property type="entry name" value="FN3_sf"/>
</dbReference>
<dbReference type="CDD" id="cd01833">
    <property type="entry name" value="XynB_like"/>
    <property type="match status" value="1"/>
</dbReference>
<dbReference type="Pfam" id="PF13472">
    <property type="entry name" value="Lipase_GDSL_2"/>
    <property type="match status" value="1"/>
</dbReference>
<protein>
    <recommendedName>
        <fullName evidence="3">Fibronectin type-III domain-containing protein</fullName>
    </recommendedName>
</protein>
<dbReference type="PROSITE" id="PS50853">
    <property type="entry name" value="FN3"/>
    <property type="match status" value="1"/>
</dbReference>